<organism evidence="2 3">
    <name type="scientific">Chaetoceros tenuissimus</name>
    <dbReference type="NCBI Taxonomy" id="426638"/>
    <lineage>
        <taxon>Eukaryota</taxon>
        <taxon>Sar</taxon>
        <taxon>Stramenopiles</taxon>
        <taxon>Ochrophyta</taxon>
        <taxon>Bacillariophyta</taxon>
        <taxon>Coscinodiscophyceae</taxon>
        <taxon>Chaetocerotophycidae</taxon>
        <taxon>Chaetocerotales</taxon>
        <taxon>Chaetocerotaceae</taxon>
        <taxon>Chaetoceros</taxon>
    </lineage>
</organism>
<evidence type="ECO:0000313" key="3">
    <source>
        <dbReference type="Proteomes" id="UP001054902"/>
    </source>
</evidence>
<reference evidence="2 3" key="1">
    <citation type="journal article" date="2021" name="Sci. Rep.">
        <title>The genome of the diatom Chaetoceros tenuissimus carries an ancient integrated fragment of an extant virus.</title>
        <authorList>
            <person name="Hongo Y."/>
            <person name="Kimura K."/>
            <person name="Takaki Y."/>
            <person name="Yoshida Y."/>
            <person name="Baba S."/>
            <person name="Kobayashi G."/>
            <person name="Nagasaki K."/>
            <person name="Hano T."/>
            <person name="Tomaru Y."/>
        </authorList>
    </citation>
    <scope>NUCLEOTIDE SEQUENCE [LARGE SCALE GENOMIC DNA]</scope>
    <source>
        <strain evidence="2 3">NIES-3715</strain>
    </source>
</reference>
<dbReference type="Pfam" id="PF17921">
    <property type="entry name" value="Integrase_H2C2"/>
    <property type="match status" value="1"/>
</dbReference>
<sequence>MPSTNLDNEQQELHLAELLDVEARNDTFPLDYKTVRKEQQREIRTNQKLAQLIEKSEDFGSLTYDDVDLIIYKNRMYVPQILRQRTLTWYHYMLCHPGGSRLANTIGTAANWPGIHNHAAQFCKKCKICQKFKKRNQKYSELPPKTIETPQPWHTVAVDLIGPYKINAKQL</sequence>
<dbReference type="InterPro" id="IPR041588">
    <property type="entry name" value="Integrase_H2C2"/>
</dbReference>
<dbReference type="Proteomes" id="UP001054902">
    <property type="component" value="Unassembled WGS sequence"/>
</dbReference>
<feature type="domain" description="Integrase zinc-binding" evidence="1">
    <location>
        <begin position="78"/>
        <end position="135"/>
    </location>
</feature>
<protein>
    <recommendedName>
        <fullName evidence="1">Integrase zinc-binding domain-containing protein</fullName>
    </recommendedName>
</protein>
<dbReference type="Gene3D" id="1.10.340.70">
    <property type="match status" value="1"/>
</dbReference>
<evidence type="ECO:0000313" key="2">
    <source>
        <dbReference type="EMBL" id="GFH61169.1"/>
    </source>
</evidence>
<dbReference type="AlphaFoldDB" id="A0AAD3DEG3"/>
<dbReference type="InterPro" id="IPR050951">
    <property type="entry name" value="Retrovirus_Pol_polyprotein"/>
</dbReference>
<name>A0AAD3DEG3_9STRA</name>
<proteinExistence type="predicted"/>
<evidence type="ECO:0000259" key="1">
    <source>
        <dbReference type="Pfam" id="PF17921"/>
    </source>
</evidence>
<dbReference type="PANTHER" id="PTHR37984">
    <property type="entry name" value="PROTEIN CBG26694"/>
    <property type="match status" value="1"/>
</dbReference>
<comment type="caution">
    <text evidence="2">The sequence shown here is derived from an EMBL/GenBank/DDBJ whole genome shotgun (WGS) entry which is preliminary data.</text>
</comment>
<keyword evidence="3" id="KW-1185">Reference proteome</keyword>
<dbReference type="PANTHER" id="PTHR37984:SF5">
    <property type="entry name" value="PROTEIN NYNRIN-LIKE"/>
    <property type="match status" value="1"/>
</dbReference>
<dbReference type="EMBL" id="BLLK01000072">
    <property type="protein sequence ID" value="GFH61169.1"/>
    <property type="molecule type" value="Genomic_DNA"/>
</dbReference>
<accession>A0AAD3DEG3</accession>
<gene>
    <name evidence="2" type="ORF">CTEN210_17645</name>
</gene>